<dbReference type="RefSeq" id="WP_142275163.1">
    <property type="nucleotide sequence ID" value="NZ_AP022619.1"/>
</dbReference>
<reference evidence="2 3" key="1">
    <citation type="submission" date="2017-02" db="EMBL/GenBank/DDBJ databases">
        <title>The new phylogeny of genus Mycobacterium.</title>
        <authorList>
            <person name="Tortoli E."/>
            <person name="Trovato A."/>
            <person name="Cirillo D.M."/>
        </authorList>
    </citation>
    <scope>NUCLEOTIDE SEQUENCE [LARGE SCALE GENOMIC DNA]</scope>
    <source>
        <strain evidence="2 3">DSM 45000</strain>
    </source>
</reference>
<comment type="caution">
    <text evidence="2">The sequence shown here is derived from an EMBL/GenBank/DDBJ whole genome shotgun (WGS) entry which is preliminary data.</text>
</comment>
<dbReference type="AlphaFoldDB" id="A0A1X0I5B3"/>
<dbReference type="STRING" id="590652.BST39_22315"/>
<keyword evidence="3" id="KW-1185">Reference proteome</keyword>
<feature type="domain" description="Helix-turn-helix" evidence="1">
    <location>
        <begin position="5"/>
        <end position="53"/>
    </location>
</feature>
<sequence length="62" mass="6901">MSDRLTLRQASEYLNIPVNTLRWYRTCGSGPLSYSLGGKVFYDRTDLDAWVATEKAATARGG</sequence>
<evidence type="ECO:0000313" key="2">
    <source>
        <dbReference type="EMBL" id="ORB35466.1"/>
    </source>
</evidence>
<dbReference type="Proteomes" id="UP000192513">
    <property type="component" value="Unassembled WGS sequence"/>
</dbReference>
<dbReference type="EMBL" id="MVIE01000037">
    <property type="protein sequence ID" value="ORB35466.1"/>
    <property type="molecule type" value="Genomic_DNA"/>
</dbReference>
<dbReference type="SUPFAM" id="SSF46955">
    <property type="entry name" value="Putative DNA-binding domain"/>
    <property type="match status" value="1"/>
</dbReference>
<name>A0A1X0I5B3_9MYCO</name>
<dbReference type="InterPro" id="IPR041657">
    <property type="entry name" value="HTH_17"/>
</dbReference>
<evidence type="ECO:0000259" key="1">
    <source>
        <dbReference type="Pfam" id="PF12728"/>
    </source>
</evidence>
<dbReference type="InterPro" id="IPR009061">
    <property type="entry name" value="DNA-bd_dom_put_sf"/>
</dbReference>
<protein>
    <recommendedName>
        <fullName evidence="1">Helix-turn-helix domain-containing protein</fullName>
    </recommendedName>
</protein>
<dbReference type="OrthoDB" id="4330189at2"/>
<evidence type="ECO:0000313" key="3">
    <source>
        <dbReference type="Proteomes" id="UP000192513"/>
    </source>
</evidence>
<organism evidence="2 3">
    <name type="scientific">Mycobacterium paraseoulense</name>
    <dbReference type="NCBI Taxonomy" id="590652"/>
    <lineage>
        <taxon>Bacteria</taxon>
        <taxon>Bacillati</taxon>
        <taxon>Actinomycetota</taxon>
        <taxon>Actinomycetes</taxon>
        <taxon>Mycobacteriales</taxon>
        <taxon>Mycobacteriaceae</taxon>
        <taxon>Mycobacterium</taxon>
    </lineage>
</organism>
<accession>A0A1X0I5B3</accession>
<gene>
    <name evidence="2" type="ORF">BST39_22315</name>
</gene>
<dbReference type="Pfam" id="PF12728">
    <property type="entry name" value="HTH_17"/>
    <property type="match status" value="1"/>
</dbReference>
<proteinExistence type="predicted"/>